<evidence type="ECO:0000259" key="1">
    <source>
        <dbReference type="Pfam" id="PF13966"/>
    </source>
</evidence>
<dbReference type="AlphaFoldDB" id="A0A2U1L4D9"/>
<sequence>MGMIPTVKALRHRNIPVADVSCLFCGDAEESVDHLFTGCMVAKVLWQHIASWCKVQNWFAFSFKDLMEVHNFVGLSGRVRDIFYGIIIIGCWSIWRARNRLKFQSKKDRMEDIIGEVKVLGFLWAKNRAKLSSLSWGDWCLRNVKTSANGLAGLSTDERRFTDTDGTTSSVVRRLCFLRFGDEQGTRWFGAHLCFKLSHLIKLFSLWLVFITQTAFAVKKQQGFKTNVTRDQGCDHVHDHESLYANRVSVFRTRISTIYSHHAQCELTAI</sequence>
<dbReference type="Pfam" id="PF13966">
    <property type="entry name" value="zf-RVT"/>
    <property type="match status" value="1"/>
</dbReference>
<dbReference type="PANTHER" id="PTHR33116:SF78">
    <property type="entry name" value="OS12G0587133 PROTEIN"/>
    <property type="match status" value="1"/>
</dbReference>
<name>A0A2U1L4D9_ARTAN</name>
<reference evidence="2 3" key="1">
    <citation type="journal article" date="2018" name="Mol. Plant">
        <title>The genome of Artemisia annua provides insight into the evolution of Asteraceae family and artemisinin biosynthesis.</title>
        <authorList>
            <person name="Shen Q."/>
            <person name="Zhang L."/>
            <person name="Liao Z."/>
            <person name="Wang S."/>
            <person name="Yan T."/>
            <person name="Shi P."/>
            <person name="Liu M."/>
            <person name="Fu X."/>
            <person name="Pan Q."/>
            <person name="Wang Y."/>
            <person name="Lv Z."/>
            <person name="Lu X."/>
            <person name="Zhang F."/>
            <person name="Jiang W."/>
            <person name="Ma Y."/>
            <person name="Chen M."/>
            <person name="Hao X."/>
            <person name="Li L."/>
            <person name="Tang Y."/>
            <person name="Lv G."/>
            <person name="Zhou Y."/>
            <person name="Sun X."/>
            <person name="Brodelius P.E."/>
            <person name="Rose J.K.C."/>
            <person name="Tang K."/>
        </authorList>
    </citation>
    <scope>NUCLEOTIDE SEQUENCE [LARGE SCALE GENOMIC DNA]</scope>
    <source>
        <strain evidence="3">cv. Huhao1</strain>
        <tissue evidence="2">Leaf</tissue>
    </source>
</reference>
<comment type="caution">
    <text evidence="2">The sequence shown here is derived from an EMBL/GenBank/DDBJ whole genome shotgun (WGS) entry which is preliminary data.</text>
</comment>
<proteinExistence type="predicted"/>
<dbReference type="OrthoDB" id="990022at2759"/>
<dbReference type="EMBL" id="PKPP01011587">
    <property type="protein sequence ID" value="PWA43878.1"/>
    <property type="molecule type" value="Genomic_DNA"/>
</dbReference>
<dbReference type="Proteomes" id="UP000245207">
    <property type="component" value="Unassembled WGS sequence"/>
</dbReference>
<keyword evidence="3" id="KW-1185">Reference proteome</keyword>
<dbReference type="PANTHER" id="PTHR33116">
    <property type="entry name" value="REVERSE TRANSCRIPTASE ZINC-BINDING DOMAIN-CONTAINING PROTEIN-RELATED-RELATED"/>
    <property type="match status" value="1"/>
</dbReference>
<feature type="domain" description="Reverse transcriptase zinc-binding" evidence="1">
    <location>
        <begin position="4"/>
        <end position="46"/>
    </location>
</feature>
<gene>
    <name evidence="2" type="ORF">CTI12_AA531570</name>
</gene>
<keyword evidence="2" id="KW-0675">Receptor</keyword>
<organism evidence="2 3">
    <name type="scientific">Artemisia annua</name>
    <name type="common">Sweet wormwood</name>
    <dbReference type="NCBI Taxonomy" id="35608"/>
    <lineage>
        <taxon>Eukaryota</taxon>
        <taxon>Viridiplantae</taxon>
        <taxon>Streptophyta</taxon>
        <taxon>Embryophyta</taxon>
        <taxon>Tracheophyta</taxon>
        <taxon>Spermatophyta</taxon>
        <taxon>Magnoliopsida</taxon>
        <taxon>eudicotyledons</taxon>
        <taxon>Gunneridae</taxon>
        <taxon>Pentapetalae</taxon>
        <taxon>asterids</taxon>
        <taxon>campanulids</taxon>
        <taxon>Asterales</taxon>
        <taxon>Asteraceae</taxon>
        <taxon>Asteroideae</taxon>
        <taxon>Anthemideae</taxon>
        <taxon>Artemisiinae</taxon>
        <taxon>Artemisia</taxon>
    </lineage>
</organism>
<accession>A0A2U1L4D9</accession>
<evidence type="ECO:0000313" key="2">
    <source>
        <dbReference type="EMBL" id="PWA43878.1"/>
    </source>
</evidence>
<dbReference type="InterPro" id="IPR026960">
    <property type="entry name" value="RVT-Znf"/>
</dbReference>
<protein>
    <submittedName>
        <fullName evidence="2">Toll/interleukin-1 receptor (TIR) domain-containing protein</fullName>
    </submittedName>
</protein>
<evidence type="ECO:0000313" key="3">
    <source>
        <dbReference type="Proteomes" id="UP000245207"/>
    </source>
</evidence>